<dbReference type="GO" id="GO:0003700">
    <property type="term" value="F:DNA-binding transcription factor activity"/>
    <property type="evidence" value="ECO:0007669"/>
    <property type="project" value="UniProtKB-UniRule"/>
</dbReference>
<keyword evidence="13" id="KW-1185">Reference proteome</keyword>
<dbReference type="GO" id="GO:0043565">
    <property type="term" value="F:sequence-specific DNA binding"/>
    <property type="evidence" value="ECO:0007669"/>
    <property type="project" value="TreeGrafter"/>
</dbReference>
<dbReference type="Proteomes" id="UP001152747">
    <property type="component" value="Unassembled WGS sequence"/>
</dbReference>
<feature type="domain" description="Peptidase S74" evidence="11">
    <location>
        <begin position="471"/>
        <end position="570"/>
    </location>
</feature>
<feature type="compositionally biased region" description="Basic residues" evidence="8">
    <location>
        <begin position="55"/>
        <end position="68"/>
    </location>
</feature>
<evidence type="ECO:0000256" key="9">
    <source>
        <dbReference type="SAM" id="Phobius"/>
    </source>
</evidence>
<proteinExistence type="inferred from homology"/>
<evidence type="ECO:0000256" key="3">
    <source>
        <dbReference type="ARBA" id="ARBA00022692"/>
    </source>
</evidence>
<keyword evidence="6 9" id="KW-0472">Membrane</keyword>
<comment type="subcellular location">
    <subcellularLocation>
        <location evidence="1">Membrane</location>
        <topology evidence="1">Single-pass membrane protein</topology>
    </subcellularLocation>
</comment>
<dbReference type="GO" id="GO:0005789">
    <property type="term" value="C:endoplasmic reticulum membrane"/>
    <property type="evidence" value="ECO:0007669"/>
    <property type="project" value="TreeGrafter"/>
</dbReference>
<evidence type="ECO:0000256" key="1">
    <source>
        <dbReference type="ARBA" id="ARBA00004167"/>
    </source>
</evidence>
<evidence type="ECO:0000313" key="13">
    <source>
        <dbReference type="Proteomes" id="UP001152747"/>
    </source>
</evidence>
<feature type="region of interest" description="Disordered" evidence="8">
    <location>
        <begin position="33"/>
        <end position="127"/>
    </location>
</feature>
<evidence type="ECO:0000259" key="11">
    <source>
        <dbReference type="PROSITE" id="PS51688"/>
    </source>
</evidence>
<dbReference type="SUPFAM" id="SSF49417">
    <property type="entry name" value="p53-like transcription factors"/>
    <property type="match status" value="1"/>
</dbReference>
<dbReference type="EMBL" id="CANHGI010000002">
    <property type="protein sequence ID" value="CAI5443890.1"/>
    <property type="molecule type" value="Genomic_DNA"/>
</dbReference>
<dbReference type="InterPro" id="IPR024061">
    <property type="entry name" value="NDT80_DNA-bd_dom"/>
</dbReference>
<protein>
    <recommendedName>
        <fullName evidence="14">Myelin regulatory factor</fullName>
    </recommendedName>
</protein>
<dbReference type="Pfam" id="PF13888">
    <property type="entry name" value="MRF_C2"/>
    <property type="match status" value="1"/>
</dbReference>
<sequence>MSKGGDYSRQTTNLDPLENTDNFNIIQFLRESEFDTPEDDGSLVSPTSSAGSMQHVHHHPHSHPHSHHLLQNPHQQGYVQGVPRQQRAPGSLPESPPMTDICGNASSASSSSHHSDPMFSPNEFNGYNTANNNNGMILGVHQMAQQQQYAPQQQQQWPNAVRTPAENKPYMENLYNMLQATNEGGLASPIIEETSTGAAAGNRKRSRMTETPGIQDENYGPGCYGPPSGQQAIKFNKFQEDQWNSLYDQNGRELQHIQVHVVADKGFNHSLTDGCFVNQKKNHFQVSVHLEASDSMPPKFIFYNGSLVPIRDFKLAFCGVKSEMPSSEICIRQSSADRKPHPHTPVVFDIQERRVTKVTVPRLHFSETTLNNQRKNNRPNPEQKYFLLVVRLYASINDDVSVLIYSYASEKVIVRATNPGSFEPPDSDIAWQRNGNTLFTHGPVSIGTDRQAAKLTVDGDIYTTGKVITPSDIRLKENIVDKTASDALENLLKLRIVDYQYKPEVAEKWGLTEEQRKRTGLIAQELATVLPDAVRDIGEYLTIDESRVFYETVLATKELCRLTGDLDTKIDEKVEEISKRLAEYARKKKLASSVGSNLNSADSRSIYSMASTATGYSESRKKYTRRKRSASGYTPEPLCFSSRFTQGTIVTLIGVMAVCLLAMSALYVLDWHNRNYGYHHHHYTHHSTTPSSKGEPANLVVSPLRFMPTYQPDAPPLLAHCFSPSCRTYCCGAGGNDESTNDTPHSAVSANNVTSSGIGRAPQSAHREFGTGVEIRIPLLNTTLDQRYCIERSCNKRRGIFNLFVPVSRFMPDAPIEIQIDVPKHKVINNCGHMSDFQHKLCGMQSSKEYPTSHQILENTFELSVGSYIQSAYRFRVGYTPDSCFTGDAEASGNFEEYNLIFYRMCSTNSTTQASSTASPIFV</sequence>
<dbReference type="PROSITE" id="PS51517">
    <property type="entry name" value="NDT80"/>
    <property type="match status" value="1"/>
</dbReference>
<comment type="caution">
    <text evidence="12">The sequence shown here is derived from an EMBL/GenBank/DDBJ whole genome shotgun (WGS) entry which is preliminary data.</text>
</comment>
<dbReference type="InterPro" id="IPR026932">
    <property type="entry name" value="MYRF_ICA"/>
</dbReference>
<keyword evidence="5 7" id="KW-0238">DNA-binding</keyword>
<organism evidence="12 13">
    <name type="scientific">Caenorhabditis angaria</name>
    <dbReference type="NCBI Taxonomy" id="860376"/>
    <lineage>
        <taxon>Eukaryota</taxon>
        <taxon>Metazoa</taxon>
        <taxon>Ecdysozoa</taxon>
        <taxon>Nematoda</taxon>
        <taxon>Chromadorea</taxon>
        <taxon>Rhabditida</taxon>
        <taxon>Rhabditina</taxon>
        <taxon>Rhabditomorpha</taxon>
        <taxon>Rhabditoidea</taxon>
        <taxon>Rhabditidae</taxon>
        <taxon>Peloderinae</taxon>
        <taxon>Caenorhabditis</taxon>
    </lineage>
</organism>
<keyword evidence="4 9" id="KW-1133">Transmembrane helix</keyword>
<evidence type="ECO:0000259" key="10">
    <source>
        <dbReference type="PROSITE" id="PS51517"/>
    </source>
</evidence>
<dbReference type="PANTHER" id="PTHR13029">
    <property type="match status" value="1"/>
</dbReference>
<dbReference type="InterPro" id="IPR037141">
    <property type="entry name" value="NDT80_DNA-bd_dom_sf"/>
</dbReference>
<reference evidence="12" key="1">
    <citation type="submission" date="2022-11" db="EMBL/GenBank/DDBJ databases">
        <authorList>
            <person name="Kikuchi T."/>
        </authorList>
    </citation>
    <scope>NUCLEOTIDE SEQUENCE</scope>
    <source>
        <strain evidence="12">PS1010</strain>
    </source>
</reference>
<feature type="domain" description="NDT80" evidence="10">
    <location>
        <begin position="158"/>
        <end position="426"/>
    </location>
</feature>
<dbReference type="Pfam" id="PF13884">
    <property type="entry name" value="Peptidase_S74"/>
    <property type="match status" value="1"/>
</dbReference>
<gene>
    <name evidence="12" type="ORF">CAMP_LOCUS6527</name>
</gene>
<dbReference type="InterPro" id="IPR025719">
    <property type="entry name" value="MYRF_C2"/>
</dbReference>
<evidence type="ECO:0000256" key="6">
    <source>
        <dbReference type="ARBA" id="ARBA00023136"/>
    </source>
</evidence>
<feature type="region of interest" description="Disordered" evidence="8">
    <location>
        <begin position="196"/>
        <end position="220"/>
    </location>
</feature>
<dbReference type="InterPro" id="IPR051577">
    <property type="entry name" value="MRF-like"/>
</dbReference>
<evidence type="ECO:0008006" key="14">
    <source>
        <dbReference type="Google" id="ProtNLM"/>
    </source>
</evidence>
<keyword evidence="3 9" id="KW-0812">Transmembrane</keyword>
<evidence type="ECO:0000256" key="5">
    <source>
        <dbReference type="ARBA" id="ARBA00023125"/>
    </source>
</evidence>
<evidence type="ECO:0000256" key="4">
    <source>
        <dbReference type="ARBA" id="ARBA00022989"/>
    </source>
</evidence>
<dbReference type="GO" id="GO:0045893">
    <property type="term" value="P:positive regulation of DNA-templated transcription"/>
    <property type="evidence" value="ECO:0007669"/>
    <property type="project" value="TreeGrafter"/>
</dbReference>
<dbReference type="PANTHER" id="PTHR13029:SF18">
    <property type="entry name" value="MYELIN REGULATORY FACTOR HOMOLOG 1"/>
    <property type="match status" value="1"/>
</dbReference>
<dbReference type="OrthoDB" id="27041at2759"/>
<comment type="similarity">
    <text evidence="2">Belongs to the MRF family.</text>
</comment>
<dbReference type="Pfam" id="PF13887">
    <property type="entry name" value="MYRF_ICA"/>
    <property type="match status" value="1"/>
</dbReference>
<dbReference type="GO" id="GO:0016540">
    <property type="term" value="P:protein autoprocessing"/>
    <property type="evidence" value="ECO:0007669"/>
    <property type="project" value="InterPro"/>
</dbReference>
<evidence type="ECO:0000256" key="8">
    <source>
        <dbReference type="SAM" id="MobiDB-lite"/>
    </source>
</evidence>
<dbReference type="InterPro" id="IPR036388">
    <property type="entry name" value="WH-like_DNA-bd_sf"/>
</dbReference>
<dbReference type="AlphaFoldDB" id="A0A9P1N0Z4"/>
<dbReference type="GO" id="GO:0005634">
    <property type="term" value="C:nucleus"/>
    <property type="evidence" value="ECO:0007669"/>
    <property type="project" value="TreeGrafter"/>
</dbReference>
<dbReference type="Gene3D" id="2.60.40.1390">
    <property type="entry name" value="NDT80 DNA-binding domain"/>
    <property type="match status" value="2"/>
</dbReference>
<dbReference type="Gene3D" id="1.10.10.10">
    <property type="entry name" value="Winged helix-like DNA-binding domain superfamily/Winged helix DNA-binding domain"/>
    <property type="match status" value="1"/>
</dbReference>
<name>A0A9P1N0Z4_9PELO</name>
<dbReference type="Pfam" id="PF05224">
    <property type="entry name" value="NDT80_PhoG"/>
    <property type="match status" value="1"/>
</dbReference>
<feature type="DNA-binding region" description="NDT80" evidence="7">
    <location>
        <begin position="158"/>
        <end position="426"/>
    </location>
</feature>
<dbReference type="InterPro" id="IPR030392">
    <property type="entry name" value="S74_ICA"/>
</dbReference>
<accession>A0A9P1N0Z4</accession>
<evidence type="ECO:0000313" key="12">
    <source>
        <dbReference type="EMBL" id="CAI5443890.1"/>
    </source>
</evidence>
<evidence type="ECO:0000256" key="7">
    <source>
        <dbReference type="PROSITE-ProRule" id="PRU00850"/>
    </source>
</evidence>
<evidence type="ECO:0000256" key="2">
    <source>
        <dbReference type="ARBA" id="ARBA00008221"/>
    </source>
</evidence>
<dbReference type="PROSITE" id="PS51688">
    <property type="entry name" value="ICA"/>
    <property type="match status" value="1"/>
</dbReference>
<feature type="transmembrane region" description="Helical" evidence="9">
    <location>
        <begin position="649"/>
        <end position="669"/>
    </location>
</feature>
<dbReference type="InterPro" id="IPR008967">
    <property type="entry name" value="p53-like_TF_DNA-bd_sf"/>
</dbReference>